<dbReference type="Proteomes" id="UP000193900">
    <property type="component" value="Unassembled WGS sequence"/>
</dbReference>
<keyword evidence="4" id="KW-1185">Reference proteome</keyword>
<proteinExistence type="inferred from homology"/>
<dbReference type="Gene3D" id="3.40.30.10">
    <property type="entry name" value="Glutaredoxin"/>
    <property type="match status" value="1"/>
</dbReference>
<feature type="domain" description="Thioredoxin-like fold" evidence="2">
    <location>
        <begin position="52"/>
        <end position="207"/>
    </location>
</feature>
<protein>
    <submittedName>
        <fullName evidence="3">Disulfide bond formation protein D</fullName>
    </submittedName>
</protein>
<gene>
    <name evidence="3" type="primary">bdbD_2</name>
    <name evidence="3" type="ORF">ROA7023_01706</name>
</gene>
<dbReference type="SUPFAM" id="SSF52833">
    <property type="entry name" value="Thioredoxin-like"/>
    <property type="match status" value="1"/>
</dbReference>
<reference evidence="3 4" key="1">
    <citation type="submission" date="2017-03" db="EMBL/GenBank/DDBJ databases">
        <authorList>
            <person name="Afonso C.L."/>
            <person name="Miller P.J."/>
            <person name="Scott M.A."/>
            <person name="Spackman E."/>
            <person name="Goraichik I."/>
            <person name="Dimitrov K.M."/>
            <person name="Suarez D.L."/>
            <person name="Swayne D.E."/>
        </authorList>
    </citation>
    <scope>NUCLEOTIDE SEQUENCE [LARGE SCALE GENOMIC DNA]</scope>
    <source>
        <strain evidence="3 4">CECT 7023</strain>
    </source>
</reference>
<evidence type="ECO:0000259" key="2">
    <source>
        <dbReference type="Pfam" id="PF13462"/>
    </source>
</evidence>
<dbReference type="OrthoDB" id="8478320at2"/>
<organism evidence="3 4">
    <name type="scientific">Roseisalinus antarcticus</name>
    <dbReference type="NCBI Taxonomy" id="254357"/>
    <lineage>
        <taxon>Bacteria</taxon>
        <taxon>Pseudomonadati</taxon>
        <taxon>Pseudomonadota</taxon>
        <taxon>Alphaproteobacteria</taxon>
        <taxon>Rhodobacterales</taxon>
        <taxon>Roseobacteraceae</taxon>
        <taxon>Roseisalinus</taxon>
    </lineage>
</organism>
<dbReference type="InterPro" id="IPR012336">
    <property type="entry name" value="Thioredoxin-like_fold"/>
</dbReference>
<sequence>MTKILSILALAVAFVAGGTWFLANRGNTTDMPVGAALAQTEDAADLDTSSIVEMSIGAEDAPVTVIEYASFTCPHCRNFHETVYPEFKANYIDTGEVRMIYREVYFDLPGLWASMIARCGGEERFFSTASMIYERQAEWVQGDGNAIADNLRRLALSTGLTSDEVDACFSDATKAQTLIAWFEENREADNVTSTPTFIIDGEKFEGNWVSGLLPAIDAAIGE</sequence>
<name>A0A1Y5SKJ2_9RHOB</name>
<dbReference type="PANTHER" id="PTHR13887:SF56">
    <property type="entry name" value="THIOREDOXIN-LIKE REDUCTASE RV2466C"/>
    <property type="match status" value="1"/>
</dbReference>
<accession>A0A1Y5SKJ2</accession>
<evidence type="ECO:0000256" key="1">
    <source>
        <dbReference type="ARBA" id="ARBA00005791"/>
    </source>
</evidence>
<dbReference type="InterPro" id="IPR036249">
    <property type="entry name" value="Thioredoxin-like_sf"/>
</dbReference>
<dbReference type="RefSeq" id="WP_085878580.1">
    <property type="nucleotide sequence ID" value="NZ_FWFZ01000007.1"/>
</dbReference>
<comment type="similarity">
    <text evidence="1">Belongs to the thioredoxin family. DsbA subfamily.</text>
</comment>
<evidence type="ECO:0000313" key="3">
    <source>
        <dbReference type="EMBL" id="SLN42565.1"/>
    </source>
</evidence>
<dbReference type="PANTHER" id="PTHR13887">
    <property type="entry name" value="GLUTATHIONE S-TRANSFERASE KAPPA"/>
    <property type="match status" value="1"/>
</dbReference>
<dbReference type="EMBL" id="FWFZ01000007">
    <property type="protein sequence ID" value="SLN42565.1"/>
    <property type="molecule type" value="Genomic_DNA"/>
</dbReference>
<dbReference type="CDD" id="cd02972">
    <property type="entry name" value="DsbA_family"/>
    <property type="match status" value="1"/>
</dbReference>
<evidence type="ECO:0000313" key="4">
    <source>
        <dbReference type="Proteomes" id="UP000193900"/>
    </source>
</evidence>
<dbReference type="Pfam" id="PF13462">
    <property type="entry name" value="Thioredoxin_4"/>
    <property type="match status" value="1"/>
</dbReference>
<dbReference type="AlphaFoldDB" id="A0A1Y5SKJ2"/>